<sequence>MRWADIKMMGKLLTLASFGTIALVAVGVMGIANLTHSNNDVHSLTLNVREVTIYSELKERLLMARLDVTYMMALEDNEKLNEKYKDYQAQIGKIRELVNKMKQMGLDDKERKYLVSFAEGCDAYDAQGLKLANMILEARKAGDRAAISEAINFGSSQVAPLYQKPAEAITELYKKGVEDSDAISNEADRSTQKEIFVFITVIILAVLGSIVIATVIARGISNTLKEVFDTMARIADGDLLARSTILSKDEMGMLGSEMNTMAEKLTGIIRRLAGNSMSVSSAAVQMNATAEQMATSTEELACQATTIATSCEEMAATSSDIARNCHMAANDSARANEAAVDGTKVVEQTVNVMERIAVKVRSTAETVETLGARSDQIGQIIGTIEDIADQTNLLALNAAIEAARAGEQGRGFAVVADEVRALAERTTRATREIGEMIQSIQVETKNAVAAMNEGVRDVEQGTIEASRSGQALEHILQQIVSVTSQVNQIAVAAEEQTAVTIEINNNIQQITEVANLTSKSSHDEASAAHQLAQLADDLKSMVEEFKYA</sequence>
<dbReference type="Proteomes" id="UP000306416">
    <property type="component" value="Unassembled WGS sequence"/>
</dbReference>
<keyword evidence="6" id="KW-0472">Membrane</keyword>
<feature type="domain" description="Methyl-accepting transducer" evidence="7">
    <location>
        <begin position="275"/>
        <end position="511"/>
    </location>
</feature>
<accession>A0A4S1CDB7</accession>
<dbReference type="PROSITE" id="PS50885">
    <property type="entry name" value="HAMP"/>
    <property type="match status" value="1"/>
</dbReference>
<comment type="similarity">
    <text evidence="3">Belongs to the methyl-accepting chemotaxis (MCP) protein family.</text>
</comment>
<dbReference type="InterPro" id="IPR004089">
    <property type="entry name" value="MCPsignal_dom"/>
</dbReference>
<evidence type="ECO:0000256" key="1">
    <source>
        <dbReference type="ARBA" id="ARBA00004370"/>
    </source>
</evidence>
<name>A0A4S1CDB7_9BACT</name>
<dbReference type="SUPFAM" id="SSF58104">
    <property type="entry name" value="Methyl-accepting chemotaxis protein (MCP) signaling domain"/>
    <property type="match status" value="1"/>
</dbReference>
<dbReference type="AlphaFoldDB" id="A0A4S1CDB7"/>
<evidence type="ECO:0000256" key="5">
    <source>
        <dbReference type="SAM" id="Coils"/>
    </source>
</evidence>
<evidence type="ECO:0000256" key="4">
    <source>
        <dbReference type="PROSITE-ProRule" id="PRU00284"/>
    </source>
</evidence>
<gene>
    <name evidence="9" type="ORF">E4633_13960</name>
</gene>
<keyword evidence="10" id="KW-1185">Reference proteome</keyword>
<proteinExistence type="inferred from homology"/>
<keyword evidence="5" id="KW-0175">Coiled coil</keyword>
<evidence type="ECO:0000259" key="8">
    <source>
        <dbReference type="PROSITE" id="PS50885"/>
    </source>
</evidence>
<dbReference type="PANTHER" id="PTHR32089">
    <property type="entry name" value="METHYL-ACCEPTING CHEMOTAXIS PROTEIN MCPB"/>
    <property type="match status" value="1"/>
</dbReference>
<evidence type="ECO:0000256" key="3">
    <source>
        <dbReference type="ARBA" id="ARBA00029447"/>
    </source>
</evidence>
<dbReference type="GO" id="GO:0016020">
    <property type="term" value="C:membrane"/>
    <property type="evidence" value="ECO:0007669"/>
    <property type="project" value="UniProtKB-SubCell"/>
</dbReference>
<dbReference type="Pfam" id="PF12729">
    <property type="entry name" value="4HB_MCP_1"/>
    <property type="match status" value="1"/>
</dbReference>
<dbReference type="Pfam" id="PF00015">
    <property type="entry name" value="MCPsignal"/>
    <property type="match status" value="1"/>
</dbReference>
<protein>
    <submittedName>
        <fullName evidence="9">Methyl-accepting chemotaxis protein</fullName>
    </submittedName>
</protein>
<dbReference type="SMART" id="SM00283">
    <property type="entry name" value="MA"/>
    <property type="match status" value="1"/>
</dbReference>
<feature type="transmembrane region" description="Helical" evidence="6">
    <location>
        <begin position="195"/>
        <end position="217"/>
    </location>
</feature>
<feature type="domain" description="HAMP" evidence="8">
    <location>
        <begin position="218"/>
        <end position="270"/>
    </location>
</feature>
<comment type="caution">
    <text evidence="9">The sequence shown here is derived from an EMBL/GenBank/DDBJ whole genome shotgun (WGS) entry which is preliminary data.</text>
</comment>
<dbReference type="FunFam" id="1.10.287.950:FF:000001">
    <property type="entry name" value="Methyl-accepting chemotaxis sensory transducer"/>
    <property type="match status" value="1"/>
</dbReference>
<comment type="subcellular location">
    <subcellularLocation>
        <location evidence="1">Membrane</location>
    </subcellularLocation>
</comment>
<dbReference type="InterPro" id="IPR003660">
    <property type="entry name" value="HAMP_dom"/>
</dbReference>
<dbReference type="InterPro" id="IPR024478">
    <property type="entry name" value="HlyB_4HB_MCP"/>
</dbReference>
<dbReference type="PROSITE" id="PS50111">
    <property type="entry name" value="CHEMOTAXIS_TRANSDUC_2"/>
    <property type="match status" value="1"/>
</dbReference>
<dbReference type="GO" id="GO:0007165">
    <property type="term" value="P:signal transduction"/>
    <property type="evidence" value="ECO:0007669"/>
    <property type="project" value="UniProtKB-KW"/>
</dbReference>
<dbReference type="CDD" id="cd11386">
    <property type="entry name" value="MCP_signal"/>
    <property type="match status" value="1"/>
</dbReference>
<keyword evidence="6" id="KW-0812">Transmembrane</keyword>
<feature type="coiled-coil region" evidence="5">
    <location>
        <begin position="70"/>
        <end position="97"/>
    </location>
</feature>
<keyword evidence="2 4" id="KW-0807">Transducer</keyword>
<evidence type="ECO:0000313" key="9">
    <source>
        <dbReference type="EMBL" id="TGU71428.1"/>
    </source>
</evidence>
<evidence type="ECO:0000259" key="7">
    <source>
        <dbReference type="PROSITE" id="PS50111"/>
    </source>
</evidence>
<organism evidence="9 10">
    <name type="scientific">Geomonas terrae</name>
    <dbReference type="NCBI Taxonomy" id="2562681"/>
    <lineage>
        <taxon>Bacteria</taxon>
        <taxon>Pseudomonadati</taxon>
        <taxon>Thermodesulfobacteriota</taxon>
        <taxon>Desulfuromonadia</taxon>
        <taxon>Geobacterales</taxon>
        <taxon>Geobacteraceae</taxon>
        <taxon>Geomonas</taxon>
    </lineage>
</organism>
<dbReference type="Gene3D" id="1.10.287.950">
    <property type="entry name" value="Methyl-accepting chemotaxis protein"/>
    <property type="match status" value="1"/>
</dbReference>
<evidence type="ECO:0000256" key="2">
    <source>
        <dbReference type="ARBA" id="ARBA00023224"/>
    </source>
</evidence>
<dbReference type="GO" id="GO:0006935">
    <property type="term" value="P:chemotaxis"/>
    <property type="evidence" value="ECO:0007669"/>
    <property type="project" value="UniProtKB-ARBA"/>
</dbReference>
<dbReference type="CDD" id="cd06225">
    <property type="entry name" value="HAMP"/>
    <property type="match status" value="1"/>
</dbReference>
<dbReference type="EMBL" id="SRSC01000003">
    <property type="protein sequence ID" value="TGU71428.1"/>
    <property type="molecule type" value="Genomic_DNA"/>
</dbReference>
<evidence type="ECO:0000256" key="6">
    <source>
        <dbReference type="SAM" id="Phobius"/>
    </source>
</evidence>
<dbReference type="PANTHER" id="PTHR32089:SF112">
    <property type="entry name" value="LYSOZYME-LIKE PROTEIN-RELATED"/>
    <property type="match status" value="1"/>
</dbReference>
<reference evidence="9 10" key="1">
    <citation type="submission" date="2019-04" db="EMBL/GenBank/DDBJ databases">
        <title>Geobacter oryzae sp. nov., ferric-reducing bacteria isolated from paddy soil.</title>
        <authorList>
            <person name="Xu Z."/>
            <person name="Masuda Y."/>
            <person name="Itoh H."/>
            <person name="Senoo K."/>
        </authorList>
    </citation>
    <scope>NUCLEOTIDE SEQUENCE [LARGE SCALE GENOMIC DNA]</scope>
    <source>
        <strain evidence="9 10">Red111</strain>
    </source>
</reference>
<dbReference type="SMART" id="SM00304">
    <property type="entry name" value="HAMP"/>
    <property type="match status" value="1"/>
</dbReference>
<dbReference type="Pfam" id="PF00672">
    <property type="entry name" value="HAMP"/>
    <property type="match status" value="1"/>
</dbReference>
<keyword evidence="6" id="KW-1133">Transmembrane helix</keyword>
<evidence type="ECO:0000313" key="10">
    <source>
        <dbReference type="Proteomes" id="UP000306416"/>
    </source>
</evidence>